<organism evidence="1 2">
    <name type="scientific">Agrobacterium genomosp. 2 str. CFBP 5494</name>
    <dbReference type="NCBI Taxonomy" id="1183436"/>
    <lineage>
        <taxon>Bacteria</taxon>
        <taxon>Pseudomonadati</taxon>
        <taxon>Pseudomonadota</taxon>
        <taxon>Alphaproteobacteria</taxon>
        <taxon>Hyphomicrobiales</taxon>
        <taxon>Rhizobiaceae</taxon>
        <taxon>Rhizobium/Agrobacterium group</taxon>
        <taxon>Agrobacterium</taxon>
        <taxon>Agrobacterium tumefaciens complex</taxon>
    </lineage>
</organism>
<dbReference type="AlphaFoldDB" id="A0A9W5F408"/>
<gene>
    <name evidence="1" type="ORF">AGR2A_Lc20030</name>
</gene>
<protein>
    <submittedName>
        <fullName evidence="1">Uncharacterized protein</fullName>
    </submittedName>
</protein>
<reference evidence="1 2" key="1">
    <citation type="submission" date="2016-01" db="EMBL/GenBank/DDBJ databases">
        <authorList>
            <person name="Regsiter A."/>
            <person name="william w."/>
        </authorList>
    </citation>
    <scope>NUCLEOTIDE SEQUENCE [LARGE SCALE GENOMIC DNA]</scope>
    <source>
        <strain evidence="1 2">CFBP 5494</strain>
    </source>
</reference>
<keyword evidence="2" id="KW-1185">Reference proteome</keyword>
<name>A0A9W5F408_9HYPH</name>
<dbReference type="Proteomes" id="UP000191933">
    <property type="component" value="Unassembled WGS sequence"/>
</dbReference>
<comment type="caution">
    <text evidence="1">The sequence shown here is derived from an EMBL/GenBank/DDBJ whole genome shotgun (WGS) entry which is preliminary data.</text>
</comment>
<sequence>MSVAHNNAKRATGVFLSIVRTISSCSFGSRWAKRYATAF</sequence>
<evidence type="ECO:0000313" key="1">
    <source>
        <dbReference type="EMBL" id="CUW96876.1"/>
    </source>
</evidence>
<accession>A0A9W5F408</accession>
<proteinExistence type="predicted"/>
<dbReference type="EMBL" id="FBVY01000031">
    <property type="protein sequence ID" value="CUW96876.1"/>
    <property type="molecule type" value="Genomic_DNA"/>
</dbReference>
<evidence type="ECO:0000313" key="2">
    <source>
        <dbReference type="Proteomes" id="UP000191933"/>
    </source>
</evidence>